<proteinExistence type="predicted"/>
<evidence type="ECO:0000313" key="4">
    <source>
        <dbReference type="Proteomes" id="UP000257136"/>
    </source>
</evidence>
<dbReference type="Pfam" id="PF08522">
    <property type="entry name" value="BT_3987-like_N"/>
    <property type="match status" value="1"/>
</dbReference>
<evidence type="ECO:0000313" key="3">
    <source>
        <dbReference type="EMBL" id="REH00960.1"/>
    </source>
</evidence>
<dbReference type="OrthoDB" id="948486at2"/>
<dbReference type="Gene3D" id="2.60.40.1740">
    <property type="entry name" value="hypothetical protein (bacova_03559)"/>
    <property type="match status" value="2"/>
</dbReference>
<dbReference type="PROSITE" id="PS51257">
    <property type="entry name" value="PROKAR_LIPOPROTEIN"/>
    <property type="match status" value="1"/>
</dbReference>
<name>A0A3E0EU71_9FLAO</name>
<dbReference type="AlphaFoldDB" id="A0A3E0EU71"/>
<evidence type="ECO:0000259" key="2">
    <source>
        <dbReference type="Pfam" id="PF16151"/>
    </source>
</evidence>
<gene>
    <name evidence="3" type="ORF">C8P67_102213</name>
</gene>
<dbReference type="Pfam" id="PF16151">
    <property type="entry name" value="DUF4859"/>
    <property type="match status" value="1"/>
</dbReference>
<dbReference type="InterPro" id="IPR032339">
    <property type="entry name" value="DUF4859"/>
</dbReference>
<keyword evidence="4" id="KW-1185">Reference proteome</keyword>
<sequence>MKKLILYTCVLLSGLFVSCNDSEDESLNERTSFNADLYFETYGFQAAKMSTVDEEFSYSLKIINKDDQPLNVTLKIDEQLLKDYNSFQESNYKILPEAYYTLTKSLELKAVETTLPIVFNIKKIVDELGLEASANYVIPIKLQSNSGETVNSEVGTQALVHVAISKPTVIFDKNVLKYTIDDTVAKPVLKILAKYDFDNLDISKVIFTANPSKVAAYNTANNTNYVSFPAGSYSFQSIVADESKHELTITYLLDPKVINTESTDSYMLPLDFSSGEYAFAPDTAIYLDLSFHSTKPVYEGVFELVTNQPPTNDYSGYQVTIDLAQAAQLLKTTEADLKSNIVFYGINKDDRTLIKGYTANPPGFWFSKNGNAEGYNDNSLVYVEYAPDGIFNVGQFPNSTVSGDTYVVSMALVHNGLMVRYNITLNIN</sequence>
<feature type="domain" description="BT-3987-like N-terminal" evidence="1">
    <location>
        <begin position="53"/>
        <end position="148"/>
    </location>
</feature>
<reference evidence="3 4" key="1">
    <citation type="submission" date="2018-08" db="EMBL/GenBank/DDBJ databases">
        <title>Genomic Encyclopedia of Archaeal and Bacterial Type Strains, Phase II (KMG-II): from individual species to whole genera.</title>
        <authorList>
            <person name="Goeker M."/>
        </authorList>
    </citation>
    <scope>NUCLEOTIDE SEQUENCE [LARGE SCALE GENOMIC DNA]</scope>
    <source>
        <strain evidence="3 4">DSM 100880</strain>
    </source>
</reference>
<accession>A0A3E0EU71</accession>
<protein>
    <submittedName>
        <fullName evidence="3">Uncharacterized protein DUF1735</fullName>
    </submittedName>
</protein>
<dbReference type="EMBL" id="QUNI01000002">
    <property type="protein sequence ID" value="REH00960.1"/>
    <property type="molecule type" value="Genomic_DNA"/>
</dbReference>
<evidence type="ECO:0000259" key="1">
    <source>
        <dbReference type="Pfam" id="PF08522"/>
    </source>
</evidence>
<comment type="caution">
    <text evidence="3">The sequence shown here is derived from an EMBL/GenBank/DDBJ whole genome shotgun (WGS) entry which is preliminary data.</text>
</comment>
<dbReference type="Proteomes" id="UP000257136">
    <property type="component" value="Unassembled WGS sequence"/>
</dbReference>
<organism evidence="3 4">
    <name type="scientific">Flavobacterium aquicola</name>
    <dbReference type="NCBI Taxonomy" id="1682742"/>
    <lineage>
        <taxon>Bacteria</taxon>
        <taxon>Pseudomonadati</taxon>
        <taxon>Bacteroidota</taxon>
        <taxon>Flavobacteriia</taxon>
        <taxon>Flavobacteriales</taxon>
        <taxon>Flavobacteriaceae</taxon>
        <taxon>Flavobacterium</taxon>
    </lineage>
</organism>
<dbReference type="RefSeq" id="WP_115810478.1">
    <property type="nucleotide sequence ID" value="NZ_QUNI01000002.1"/>
</dbReference>
<feature type="domain" description="DUF4859" evidence="2">
    <location>
        <begin position="313"/>
        <end position="415"/>
    </location>
</feature>
<dbReference type="InterPro" id="IPR013728">
    <property type="entry name" value="BT_3987-like_N"/>
</dbReference>